<evidence type="ECO:0000256" key="1">
    <source>
        <dbReference type="ARBA" id="ARBA00010886"/>
    </source>
</evidence>
<dbReference type="Proteomes" id="UP001497623">
    <property type="component" value="Unassembled WGS sequence"/>
</dbReference>
<evidence type="ECO:0000313" key="12">
    <source>
        <dbReference type="Proteomes" id="UP001497623"/>
    </source>
</evidence>
<dbReference type="SUPFAM" id="SSF56112">
    <property type="entry name" value="Protein kinase-like (PK-like)"/>
    <property type="match status" value="1"/>
</dbReference>
<evidence type="ECO:0000256" key="9">
    <source>
        <dbReference type="ARBA" id="ARBA00048679"/>
    </source>
</evidence>
<dbReference type="InterPro" id="IPR051131">
    <property type="entry name" value="NEK_Ser/Thr_kinase_NIMA"/>
</dbReference>
<dbReference type="AlphaFoldDB" id="A0AAV2RE99"/>
<feature type="domain" description="Protein kinase" evidence="10">
    <location>
        <begin position="8"/>
        <end position="119"/>
    </location>
</feature>
<evidence type="ECO:0000256" key="3">
    <source>
        <dbReference type="ARBA" id="ARBA00022527"/>
    </source>
</evidence>
<evidence type="ECO:0000256" key="4">
    <source>
        <dbReference type="ARBA" id="ARBA00022679"/>
    </source>
</evidence>
<feature type="non-terminal residue" evidence="11">
    <location>
        <position position="119"/>
    </location>
</feature>
<dbReference type="Pfam" id="PF00069">
    <property type="entry name" value="Pkinase"/>
    <property type="match status" value="1"/>
</dbReference>
<dbReference type="GO" id="GO:0005524">
    <property type="term" value="F:ATP binding"/>
    <property type="evidence" value="ECO:0007669"/>
    <property type="project" value="UniProtKB-KW"/>
</dbReference>
<comment type="catalytic activity">
    <reaction evidence="8">
        <text>L-threonyl-[protein] + ATP = O-phospho-L-threonyl-[protein] + ADP + H(+)</text>
        <dbReference type="Rhea" id="RHEA:46608"/>
        <dbReference type="Rhea" id="RHEA-COMP:11060"/>
        <dbReference type="Rhea" id="RHEA-COMP:11605"/>
        <dbReference type="ChEBI" id="CHEBI:15378"/>
        <dbReference type="ChEBI" id="CHEBI:30013"/>
        <dbReference type="ChEBI" id="CHEBI:30616"/>
        <dbReference type="ChEBI" id="CHEBI:61977"/>
        <dbReference type="ChEBI" id="CHEBI:456216"/>
        <dbReference type="EC" id="2.7.11.1"/>
    </reaction>
</comment>
<dbReference type="EC" id="2.7.11.1" evidence="2"/>
<comment type="catalytic activity">
    <reaction evidence="9">
        <text>L-seryl-[protein] + ATP = O-phospho-L-seryl-[protein] + ADP + H(+)</text>
        <dbReference type="Rhea" id="RHEA:17989"/>
        <dbReference type="Rhea" id="RHEA-COMP:9863"/>
        <dbReference type="Rhea" id="RHEA-COMP:11604"/>
        <dbReference type="ChEBI" id="CHEBI:15378"/>
        <dbReference type="ChEBI" id="CHEBI:29999"/>
        <dbReference type="ChEBI" id="CHEBI:30616"/>
        <dbReference type="ChEBI" id="CHEBI:83421"/>
        <dbReference type="ChEBI" id="CHEBI:456216"/>
        <dbReference type="EC" id="2.7.11.1"/>
    </reaction>
</comment>
<keyword evidence="12" id="KW-1185">Reference proteome</keyword>
<dbReference type="Gene3D" id="1.10.510.10">
    <property type="entry name" value="Transferase(Phosphotransferase) domain 1"/>
    <property type="match status" value="1"/>
</dbReference>
<dbReference type="Gene3D" id="3.30.200.20">
    <property type="entry name" value="Phosphorylase Kinase, domain 1"/>
    <property type="match status" value="1"/>
</dbReference>
<evidence type="ECO:0000256" key="5">
    <source>
        <dbReference type="ARBA" id="ARBA00022741"/>
    </source>
</evidence>
<dbReference type="PROSITE" id="PS50011">
    <property type="entry name" value="PROTEIN_KINASE_DOM"/>
    <property type="match status" value="1"/>
</dbReference>
<organism evidence="11 12">
    <name type="scientific">Meganyctiphanes norvegica</name>
    <name type="common">Northern krill</name>
    <name type="synonym">Thysanopoda norvegica</name>
    <dbReference type="NCBI Taxonomy" id="48144"/>
    <lineage>
        <taxon>Eukaryota</taxon>
        <taxon>Metazoa</taxon>
        <taxon>Ecdysozoa</taxon>
        <taxon>Arthropoda</taxon>
        <taxon>Crustacea</taxon>
        <taxon>Multicrustacea</taxon>
        <taxon>Malacostraca</taxon>
        <taxon>Eumalacostraca</taxon>
        <taxon>Eucarida</taxon>
        <taxon>Euphausiacea</taxon>
        <taxon>Euphausiidae</taxon>
        <taxon>Meganyctiphanes</taxon>
    </lineage>
</organism>
<dbReference type="GO" id="GO:0004674">
    <property type="term" value="F:protein serine/threonine kinase activity"/>
    <property type="evidence" value="ECO:0007669"/>
    <property type="project" value="UniProtKB-KW"/>
</dbReference>
<dbReference type="PANTHER" id="PTHR44899:SF10">
    <property type="entry name" value="NIMA-RELATED KINASE 2"/>
    <property type="match status" value="1"/>
</dbReference>
<dbReference type="EMBL" id="CAXKWB010019174">
    <property type="protein sequence ID" value="CAL4121725.1"/>
    <property type="molecule type" value="Genomic_DNA"/>
</dbReference>
<evidence type="ECO:0000256" key="2">
    <source>
        <dbReference type="ARBA" id="ARBA00012513"/>
    </source>
</evidence>
<evidence type="ECO:0000256" key="8">
    <source>
        <dbReference type="ARBA" id="ARBA00047899"/>
    </source>
</evidence>
<evidence type="ECO:0000259" key="10">
    <source>
        <dbReference type="PROSITE" id="PS50011"/>
    </source>
</evidence>
<reference evidence="11 12" key="1">
    <citation type="submission" date="2024-05" db="EMBL/GenBank/DDBJ databases">
        <authorList>
            <person name="Wallberg A."/>
        </authorList>
    </citation>
    <scope>NUCLEOTIDE SEQUENCE [LARGE SCALE GENOMIC DNA]</scope>
</reference>
<evidence type="ECO:0000256" key="6">
    <source>
        <dbReference type="ARBA" id="ARBA00022777"/>
    </source>
</evidence>
<dbReference type="InterPro" id="IPR011009">
    <property type="entry name" value="Kinase-like_dom_sf"/>
</dbReference>
<gene>
    <name evidence="11" type="ORF">MNOR_LOCUS22588</name>
</gene>
<sequence>MGPKIEDFEIISTIGSGSHGTVRKVKRSSDGQILVWKELNYRSLSEEEKKGLVLEVNILRELRHPNIVKFLHHIVDRRSTTLYILMEYCPGGDLKTLINKCKKSRTYLEEGFIWRVLKQ</sequence>
<dbReference type="SMART" id="SM00220">
    <property type="entry name" value="S_TKc"/>
    <property type="match status" value="1"/>
</dbReference>
<name>A0AAV2RE99_MEGNR</name>
<keyword evidence="4" id="KW-0808">Transferase</keyword>
<accession>A0AAV2RE99</accession>
<dbReference type="PANTHER" id="PTHR44899">
    <property type="entry name" value="CAMK FAMILY PROTEIN KINASE"/>
    <property type="match status" value="1"/>
</dbReference>
<protein>
    <recommendedName>
        <fullName evidence="2">non-specific serine/threonine protein kinase</fullName>
        <ecNumber evidence="2">2.7.11.1</ecNumber>
    </recommendedName>
</protein>
<keyword evidence="3" id="KW-0723">Serine/threonine-protein kinase</keyword>
<keyword evidence="5" id="KW-0547">Nucleotide-binding</keyword>
<comment type="similarity">
    <text evidence="1">Belongs to the protein kinase superfamily. NEK Ser/Thr protein kinase family. NIMA subfamily.</text>
</comment>
<evidence type="ECO:0000256" key="7">
    <source>
        <dbReference type="ARBA" id="ARBA00022840"/>
    </source>
</evidence>
<keyword evidence="6" id="KW-0418">Kinase</keyword>
<dbReference type="FunFam" id="3.30.200.20:FF:000097">
    <property type="entry name" value="Probable serine/threonine-protein kinase nek1"/>
    <property type="match status" value="1"/>
</dbReference>
<proteinExistence type="inferred from homology"/>
<comment type="caution">
    <text evidence="11">The sequence shown here is derived from an EMBL/GenBank/DDBJ whole genome shotgun (WGS) entry which is preliminary data.</text>
</comment>
<evidence type="ECO:0000313" key="11">
    <source>
        <dbReference type="EMBL" id="CAL4121725.1"/>
    </source>
</evidence>
<keyword evidence="7" id="KW-0067">ATP-binding</keyword>
<dbReference type="InterPro" id="IPR000719">
    <property type="entry name" value="Prot_kinase_dom"/>
</dbReference>